<dbReference type="EC" id="6.2.1.3" evidence="4"/>
<protein>
    <submittedName>
        <fullName evidence="4">Long-chain acyl-CoA synthetase</fullName>
        <ecNumber evidence="4">6.2.1.3</ecNumber>
    </submittedName>
</protein>
<keyword evidence="4" id="KW-0436">Ligase</keyword>
<evidence type="ECO:0000256" key="1">
    <source>
        <dbReference type="ARBA" id="ARBA00022741"/>
    </source>
</evidence>
<dbReference type="Proteomes" id="UP000546007">
    <property type="component" value="Unassembled WGS sequence"/>
</dbReference>
<keyword evidence="5" id="KW-1185">Reference proteome</keyword>
<evidence type="ECO:0000259" key="3">
    <source>
        <dbReference type="Pfam" id="PF00501"/>
    </source>
</evidence>
<dbReference type="PANTHER" id="PTHR43272:SF33">
    <property type="entry name" value="AMP-BINDING DOMAIN-CONTAINING PROTEIN-RELATED"/>
    <property type="match status" value="1"/>
</dbReference>
<reference evidence="4 5" key="1">
    <citation type="submission" date="2020-08" db="EMBL/GenBank/DDBJ databases">
        <title>Genomic Encyclopedia of Type Strains, Phase IV (KMG-IV): sequencing the most valuable type-strain genomes for metagenomic binning, comparative biology and taxonomic classification.</title>
        <authorList>
            <person name="Goeker M."/>
        </authorList>
    </citation>
    <scope>NUCLEOTIDE SEQUENCE [LARGE SCALE GENOMIC DNA]</scope>
    <source>
        <strain evidence="4 5">DSM 105721</strain>
    </source>
</reference>
<dbReference type="GeneID" id="93102090"/>
<keyword evidence="1" id="KW-0547">Nucleotide-binding</keyword>
<feature type="domain" description="AMP-dependent synthetase/ligase" evidence="3">
    <location>
        <begin position="12"/>
        <end position="443"/>
    </location>
</feature>
<dbReference type="Pfam" id="PF23562">
    <property type="entry name" value="AMP-binding_C_3"/>
    <property type="match status" value="1"/>
</dbReference>
<keyword evidence="2" id="KW-0067">ATP-binding</keyword>
<comment type="caution">
    <text evidence="4">The sequence shown here is derived from an EMBL/GenBank/DDBJ whole genome shotgun (WGS) entry which is preliminary data.</text>
</comment>
<evidence type="ECO:0000256" key="2">
    <source>
        <dbReference type="ARBA" id="ARBA00022840"/>
    </source>
</evidence>
<dbReference type="SUPFAM" id="SSF56801">
    <property type="entry name" value="Acetyl-CoA synthetase-like"/>
    <property type="match status" value="1"/>
</dbReference>
<dbReference type="InterPro" id="IPR000873">
    <property type="entry name" value="AMP-dep_synth/lig_dom"/>
</dbReference>
<dbReference type="GO" id="GO:0005524">
    <property type="term" value="F:ATP binding"/>
    <property type="evidence" value="ECO:0007669"/>
    <property type="project" value="UniProtKB-KW"/>
</dbReference>
<evidence type="ECO:0000313" key="4">
    <source>
        <dbReference type="EMBL" id="MBB4028149.1"/>
    </source>
</evidence>
<dbReference type="RefSeq" id="WP_373289787.1">
    <property type="nucleotide sequence ID" value="NZ_AP028155.1"/>
</dbReference>
<sequence>MMKDMKTVIDLFERSCEKFPDNPYLWEKKNGKFAATSYMEVKREVLNFAGALCQLGVDRGDRIALLSEGCNAWVYSELGMLYAGGVNVPLSIKLTDNEIVFRVEHSQARFLIVSANFLNRVRGIEGRIGGVEKIIVIHSDINEGKYVSFELLQREGEIWRGEREKLLNDRIHAVTEDDLVNISYTSGTTAEPKGIMLSHRNYVTNVLQSDSLIQIPAYYRILLFLPWDHSFAHTVGLYSFMYNGASLASVDYGQSGMEYLRNIPVNLQEVKPHILLSVPALAKNFRKNIEAGIKAKGRFTDRFYHLGLKIAYTYNGFGDDRGRGWKVLLKPLVKLWDSLLFSKLRKQVFGGNLRFFVGGGALLDIELQRYYAALGIPMFQGYGLSEASPVISSNTPGRYRFGSSGILVKPIDLKVCDEEGQELPQGQKGELWIRGGNVMAGYWRNEKSTAETIVDGWLHTGDLGYLHPDGWLYVLGRFKSLLIANDGEKYSPEGIEETIAEQSKYIDYCILYNNQSPYTAGLIVPNKMALREYIEKQDVEPDSMDAYRVMLKKIQSELMAYRVGGKHAHLFPERWLPAVVAVLPEALNEQNGMINSTMKVVRAKVYDRFKEEIDYLYTPEGKEITNKRNLQNLKQLIS</sequence>
<dbReference type="InterPro" id="IPR042099">
    <property type="entry name" value="ANL_N_sf"/>
</dbReference>
<proteinExistence type="predicted"/>
<dbReference type="Gene3D" id="3.40.50.12780">
    <property type="entry name" value="N-terminal domain of ligase-like"/>
    <property type="match status" value="1"/>
</dbReference>
<organism evidence="4 5">
    <name type="scientific">Butyricimonas faecihominis</name>
    <dbReference type="NCBI Taxonomy" id="1472416"/>
    <lineage>
        <taxon>Bacteria</taxon>
        <taxon>Pseudomonadati</taxon>
        <taxon>Bacteroidota</taxon>
        <taxon>Bacteroidia</taxon>
        <taxon>Bacteroidales</taxon>
        <taxon>Odoribacteraceae</taxon>
        <taxon>Butyricimonas</taxon>
    </lineage>
</organism>
<dbReference type="EMBL" id="JACIES010000018">
    <property type="protein sequence ID" value="MBB4028149.1"/>
    <property type="molecule type" value="Genomic_DNA"/>
</dbReference>
<dbReference type="GO" id="GO:0004467">
    <property type="term" value="F:long-chain fatty acid-CoA ligase activity"/>
    <property type="evidence" value="ECO:0007669"/>
    <property type="project" value="UniProtKB-EC"/>
</dbReference>
<dbReference type="PANTHER" id="PTHR43272">
    <property type="entry name" value="LONG-CHAIN-FATTY-ACID--COA LIGASE"/>
    <property type="match status" value="1"/>
</dbReference>
<gene>
    <name evidence="4" type="ORF">GGR14_003977</name>
</gene>
<accession>A0A7W6I015</accession>
<dbReference type="AlphaFoldDB" id="A0A7W6I015"/>
<dbReference type="Pfam" id="PF00501">
    <property type="entry name" value="AMP-binding"/>
    <property type="match status" value="1"/>
</dbReference>
<dbReference type="GO" id="GO:0016020">
    <property type="term" value="C:membrane"/>
    <property type="evidence" value="ECO:0007669"/>
    <property type="project" value="TreeGrafter"/>
</dbReference>
<name>A0A7W6I015_9BACT</name>
<evidence type="ECO:0000313" key="5">
    <source>
        <dbReference type="Proteomes" id="UP000546007"/>
    </source>
</evidence>